<gene>
    <name evidence="1" type="ORF">NCGR_LOCUS36715</name>
</gene>
<dbReference type="AlphaFoldDB" id="A0A811QAR7"/>
<evidence type="ECO:0000313" key="2">
    <source>
        <dbReference type="Proteomes" id="UP000604825"/>
    </source>
</evidence>
<accession>A0A811QAR7</accession>
<keyword evidence="2" id="KW-1185">Reference proteome</keyword>
<name>A0A811QAR7_9POAL</name>
<dbReference type="EMBL" id="CAJGYO010000009">
    <property type="protein sequence ID" value="CAD6253075.1"/>
    <property type="molecule type" value="Genomic_DNA"/>
</dbReference>
<dbReference type="Proteomes" id="UP000604825">
    <property type="component" value="Unassembled WGS sequence"/>
</dbReference>
<comment type="caution">
    <text evidence="1">The sequence shown here is derived from an EMBL/GenBank/DDBJ whole genome shotgun (WGS) entry which is preliminary data.</text>
</comment>
<proteinExistence type="predicted"/>
<sequence length="86" mass="9317">MPRHEKLMNGIHRKRVTALQGEKIGSTHLYVMCAGAGDEYHLPVLEGLKPKSVRSGAESSGFSAPAWMGQGGLRKAGVRHRVVARP</sequence>
<reference evidence="1" key="1">
    <citation type="submission" date="2020-10" db="EMBL/GenBank/DDBJ databases">
        <authorList>
            <person name="Han B."/>
            <person name="Lu T."/>
            <person name="Zhao Q."/>
            <person name="Huang X."/>
            <person name="Zhao Y."/>
        </authorList>
    </citation>
    <scope>NUCLEOTIDE SEQUENCE</scope>
</reference>
<evidence type="ECO:0000313" key="1">
    <source>
        <dbReference type="EMBL" id="CAD6253075.1"/>
    </source>
</evidence>
<protein>
    <submittedName>
        <fullName evidence="1">Uncharacterized protein</fullName>
    </submittedName>
</protein>
<organism evidence="1 2">
    <name type="scientific">Miscanthus lutarioriparius</name>
    <dbReference type="NCBI Taxonomy" id="422564"/>
    <lineage>
        <taxon>Eukaryota</taxon>
        <taxon>Viridiplantae</taxon>
        <taxon>Streptophyta</taxon>
        <taxon>Embryophyta</taxon>
        <taxon>Tracheophyta</taxon>
        <taxon>Spermatophyta</taxon>
        <taxon>Magnoliopsida</taxon>
        <taxon>Liliopsida</taxon>
        <taxon>Poales</taxon>
        <taxon>Poaceae</taxon>
        <taxon>PACMAD clade</taxon>
        <taxon>Panicoideae</taxon>
        <taxon>Andropogonodae</taxon>
        <taxon>Andropogoneae</taxon>
        <taxon>Saccharinae</taxon>
        <taxon>Miscanthus</taxon>
    </lineage>
</organism>